<evidence type="ECO:0000313" key="3">
    <source>
        <dbReference type="Proteomes" id="UP001164187"/>
    </source>
</evidence>
<sequence>MSKSKKILTLIMTTAIMLSNVGATNALTVSNIKKLYGDNRYSTASEIAGEYGNYDTVILVNADNNNFADGLSASGLAGVTKSPILLTHKDTIPNETQLRLDVAKKIYLIGNEGTISKNLETQLRNVGEFQVKRLGGINRFDTSVKIANEIKTFKPNINRVYIANGYTGQIDALSISPLAAKNGEPIILTNGKVLDKDSNKVISTIGKRYVIGGTNIVENTLMNKIKAERVSGNDRFSTNANVVKKFYPNQTGFYISDAYKLVDSLTGGPLAGKNSRPIVFVSQNSNKSIFKVAKNITSFGNVDQGILNSVAKATN</sequence>
<dbReference type="RefSeq" id="WP_269312169.1">
    <property type="nucleotide sequence ID" value="NZ_CP114052.1"/>
</dbReference>
<dbReference type="InterPro" id="IPR051922">
    <property type="entry name" value="Bact_Sporulation_Assoc"/>
</dbReference>
<feature type="chain" id="PRO_5045976114" evidence="1">
    <location>
        <begin position="24"/>
        <end position="315"/>
    </location>
</feature>
<reference evidence="2" key="1">
    <citation type="submission" date="2022-12" db="EMBL/GenBank/DDBJ databases">
        <title>Peptostreptococcus.</title>
        <authorList>
            <person name="Lee S.H."/>
        </authorList>
    </citation>
    <scope>NUCLEOTIDE SEQUENCE</scope>
    <source>
        <strain evidence="2">CBA3647</strain>
    </source>
</reference>
<dbReference type="InterPro" id="IPR007253">
    <property type="entry name" value="Cell_wall-bd_2"/>
</dbReference>
<feature type="signal peptide" evidence="1">
    <location>
        <begin position="1"/>
        <end position="23"/>
    </location>
</feature>
<organism evidence="2 3">
    <name type="scientific">Peptostreptococcus equinus</name>
    <dbReference type="NCBI Taxonomy" id="3003601"/>
    <lineage>
        <taxon>Bacteria</taxon>
        <taxon>Bacillati</taxon>
        <taxon>Bacillota</taxon>
        <taxon>Clostridia</taxon>
        <taxon>Peptostreptococcales</taxon>
        <taxon>Peptostreptococcaceae</taxon>
        <taxon>Peptostreptococcus</taxon>
    </lineage>
</organism>
<protein>
    <submittedName>
        <fullName evidence="2">Cell wall-binding repeat-containing protein</fullName>
    </submittedName>
</protein>
<evidence type="ECO:0000256" key="1">
    <source>
        <dbReference type="SAM" id="SignalP"/>
    </source>
</evidence>
<dbReference type="EMBL" id="CP114052">
    <property type="protein sequence ID" value="WAW15498.1"/>
    <property type="molecule type" value="Genomic_DNA"/>
</dbReference>
<dbReference type="PANTHER" id="PTHR30032">
    <property type="entry name" value="N-ACETYLMURAMOYL-L-ALANINE AMIDASE-RELATED"/>
    <property type="match status" value="1"/>
</dbReference>
<evidence type="ECO:0000313" key="2">
    <source>
        <dbReference type="EMBL" id="WAW15498.1"/>
    </source>
</evidence>
<dbReference type="PANTHER" id="PTHR30032:SF8">
    <property type="entry name" value="GERMINATION-SPECIFIC N-ACETYLMURAMOYL-L-ALANINE AMIDASE"/>
    <property type="match status" value="1"/>
</dbReference>
<proteinExistence type="predicted"/>
<dbReference type="Gene3D" id="3.40.50.12090">
    <property type="match status" value="2"/>
</dbReference>
<keyword evidence="3" id="KW-1185">Reference proteome</keyword>
<gene>
    <name evidence="2" type="ORF">O0R46_03375</name>
</gene>
<name>A0ABY7JTW0_9FIRM</name>
<dbReference type="Pfam" id="PF04122">
    <property type="entry name" value="CW_binding_2"/>
    <property type="match status" value="3"/>
</dbReference>
<keyword evidence="1" id="KW-0732">Signal</keyword>
<dbReference type="Proteomes" id="UP001164187">
    <property type="component" value="Chromosome"/>
</dbReference>
<accession>A0ABY7JTW0</accession>